<dbReference type="SMART" id="SM00428">
    <property type="entry name" value="H3"/>
    <property type="match status" value="1"/>
</dbReference>
<name>A0A8J2LNL8_9HEXA</name>
<feature type="non-terminal residue" evidence="2">
    <location>
        <position position="1"/>
    </location>
</feature>
<dbReference type="AlphaFoldDB" id="A0A8J2LNL8"/>
<proteinExistence type="predicted"/>
<reference evidence="2" key="1">
    <citation type="submission" date="2021-06" db="EMBL/GenBank/DDBJ databases">
        <authorList>
            <person name="Hodson N. C."/>
            <person name="Mongue J. A."/>
            <person name="Jaron S. K."/>
        </authorList>
    </citation>
    <scope>NUCLEOTIDE SEQUENCE</scope>
</reference>
<dbReference type="InterPro" id="IPR007125">
    <property type="entry name" value="H2A/H2B/H3"/>
</dbReference>
<dbReference type="InterPro" id="IPR000164">
    <property type="entry name" value="Histone_H3/CENP-A"/>
</dbReference>
<dbReference type="Pfam" id="PF00125">
    <property type="entry name" value="Histone"/>
    <property type="match status" value="1"/>
</dbReference>
<evidence type="ECO:0000313" key="3">
    <source>
        <dbReference type="Proteomes" id="UP000708208"/>
    </source>
</evidence>
<accession>A0A8J2LNL8</accession>
<comment type="caution">
    <text evidence="2">The sequence shown here is derived from an EMBL/GenBank/DDBJ whole genome shotgun (WGS) entry which is preliminary data.</text>
</comment>
<dbReference type="GO" id="GO:0000786">
    <property type="term" value="C:nucleosome"/>
    <property type="evidence" value="ECO:0007669"/>
    <property type="project" value="InterPro"/>
</dbReference>
<dbReference type="EMBL" id="CAJVCH010570677">
    <property type="protein sequence ID" value="CAG7835579.1"/>
    <property type="molecule type" value="Genomic_DNA"/>
</dbReference>
<gene>
    <name evidence="2" type="ORF">AFUS01_LOCUS44933</name>
</gene>
<feature type="domain" description="Core Histone H2A/H2B/H3" evidence="1">
    <location>
        <begin position="13"/>
        <end position="83"/>
    </location>
</feature>
<dbReference type="GO" id="GO:0030527">
    <property type="term" value="F:structural constituent of chromatin"/>
    <property type="evidence" value="ECO:0007669"/>
    <property type="project" value="InterPro"/>
</dbReference>
<evidence type="ECO:0000259" key="1">
    <source>
        <dbReference type="Pfam" id="PF00125"/>
    </source>
</evidence>
<dbReference type="Proteomes" id="UP000708208">
    <property type="component" value="Unassembled WGS sequence"/>
</dbReference>
<keyword evidence="3" id="KW-1185">Reference proteome</keyword>
<evidence type="ECO:0000313" key="2">
    <source>
        <dbReference type="EMBL" id="CAG7835579.1"/>
    </source>
</evidence>
<dbReference type="GO" id="GO:0003677">
    <property type="term" value="F:DNA binding"/>
    <property type="evidence" value="ECO:0007669"/>
    <property type="project" value="InterPro"/>
</dbReference>
<organism evidence="2 3">
    <name type="scientific">Allacma fusca</name>
    <dbReference type="NCBI Taxonomy" id="39272"/>
    <lineage>
        <taxon>Eukaryota</taxon>
        <taxon>Metazoa</taxon>
        <taxon>Ecdysozoa</taxon>
        <taxon>Arthropoda</taxon>
        <taxon>Hexapoda</taxon>
        <taxon>Collembola</taxon>
        <taxon>Symphypleona</taxon>
        <taxon>Sminthuridae</taxon>
        <taxon>Allacma</taxon>
    </lineage>
</organism>
<sequence length="160" mass="18274">NRSPTPEAEVFEKFAIPKAPFKRLSKQILNEVRPGWRLRAVALEALQAAAEGYITGLFSGCSSSCAVRKSSTIKVEDMKLVLNIQECLKRPLGSRLRRHVLRDEPVPSRNRVFSSSTDETNEAVLKRISKEKGKLGLFRQSSVDLQFYWNYFRSCERKII</sequence>
<protein>
    <recommendedName>
        <fullName evidence="1">Core Histone H2A/H2B/H3 domain-containing protein</fullName>
    </recommendedName>
</protein>